<dbReference type="Proteomes" id="UP000427906">
    <property type="component" value="Chromosome"/>
</dbReference>
<dbReference type="GO" id="GO:0008168">
    <property type="term" value="F:methyltransferase activity"/>
    <property type="evidence" value="ECO:0007669"/>
    <property type="project" value="UniProtKB-KW"/>
</dbReference>
<dbReference type="Gene3D" id="3.20.20.480">
    <property type="entry name" value="Trimethylamine methyltransferase-like"/>
    <property type="match status" value="1"/>
</dbReference>
<evidence type="ECO:0000256" key="1">
    <source>
        <dbReference type="ARBA" id="ARBA00007137"/>
    </source>
</evidence>
<evidence type="ECO:0000256" key="3">
    <source>
        <dbReference type="ARBA" id="ARBA00022679"/>
    </source>
</evidence>
<protein>
    <submittedName>
        <fullName evidence="4">Trimethylamine methyltransferase MttB</fullName>
    </submittedName>
</protein>
<proteinExistence type="inferred from homology"/>
<dbReference type="Pfam" id="PF06253">
    <property type="entry name" value="MTTB"/>
    <property type="match status" value="1"/>
</dbReference>
<dbReference type="EMBL" id="AP021874">
    <property type="protein sequence ID" value="BBO70622.1"/>
    <property type="molecule type" value="Genomic_DNA"/>
</dbReference>
<dbReference type="KEGG" id="dalk:DSCA_45520"/>
<keyword evidence="5" id="KW-1185">Reference proteome</keyword>
<organism evidence="4 5">
    <name type="scientific">Desulfosarcina alkanivorans</name>
    <dbReference type="NCBI Taxonomy" id="571177"/>
    <lineage>
        <taxon>Bacteria</taxon>
        <taxon>Pseudomonadati</taxon>
        <taxon>Thermodesulfobacteriota</taxon>
        <taxon>Desulfobacteria</taxon>
        <taxon>Desulfobacterales</taxon>
        <taxon>Desulfosarcinaceae</taxon>
        <taxon>Desulfosarcina</taxon>
    </lineage>
</organism>
<evidence type="ECO:0000313" key="4">
    <source>
        <dbReference type="EMBL" id="BBO70622.1"/>
    </source>
</evidence>
<dbReference type="GO" id="GO:0015948">
    <property type="term" value="P:methanogenesis"/>
    <property type="evidence" value="ECO:0007669"/>
    <property type="project" value="InterPro"/>
</dbReference>
<dbReference type="InterPro" id="IPR038601">
    <property type="entry name" value="MttB-like_sf"/>
</dbReference>
<gene>
    <name evidence="4" type="primary">mttB_3</name>
    <name evidence="4" type="ORF">DSCA_45520</name>
</gene>
<evidence type="ECO:0000256" key="2">
    <source>
        <dbReference type="ARBA" id="ARBA00022603"/>
    </source>
</evidence>
<comment type="similarity">
    <text evidence="1">Belongs to the trimethylamine methyltransferase family.</text>
</comment>
<dbReference type="OrthoDB" id="9815793at2"/>
<keyword evidence="2 4" id="KW-0489">Methyltransferase</keyword>
<keyword evidence="3 4" id="KW-0808">Transferase</keyword>
<evidence type="ECO:0000313" key="5">
    <source>
        <dbReference type="Proteomes" id="UP000427906"/>
    </source>
</evidence>
<dbReference type="InterPro" id="IPR010426">
    <property type="entry name" value="MTTB_MeTrfase"/>
</dbReference>
<accession>A0A5K7YLL5</accession>
<name>A0A5K7YLL5_9BACT</name>
<dbReference type="GO" id="GO:0032259">
    <property type="term" value="P:methylation"/>
    <property type="evidence" value="ECO:0007669"/>
    <property type="project" value="UniProtKB-KW"/>
</dbReference>
<dbReference type="RefSeq" id="WP_155318559.1">
    <property type="nucleotide sequence ID" value="NZ_AP021874.1"/>
</dbReference>
<dbReference type="AlphaFoldDB" id="A0A5K7YLL5"/>
<sequence>MIQASRTKACSVGMRVLTDDQIWEIRQAAFEVIEKSGFKCLHPGARKMLAEAGAIVKDERVKIPRYIVEGCLNTVPKGWTIYDRNGCRAMEVEGRKSHYSTSTASPNTKDALTGEYHETRVRDIAIGARVADALPNIDFVMPMGSVQDVDGTVADLHEFESVVTNTTKPMVFIGYTPTGCEYVFEMAAVVAGGPDRLRERPFLMLYPEAISPFVFPREVVDRIFIAADRFMPQVPGATAQPGATAPMTLAGTVVQITAESLIHITLAQLRKPGCPVSMSGNVGILDMATALMAFGAPEGSLGLAAQAQVAQSFGLPTWGLAGATDAKRLDAQAGIESTFAIFSQALAGLNLIHDVGYMASGMACSCEQLVMGNEIIGMTKRFVDGITVDTDTLARDVMDAVGPGGNYLAQRHTVDHLRRELWHARLLDRQPIAAWQAAGGPTMEDRVREEVRNIVDSHQPEPMDGKVLDELARLKRDGEKEILARREKD</sequence>
<reference evidence="4 5" key="1">
    <citation type="submission" date="2019-11" db="EMBL/GenBank/DDBJ databases">
        <title>Comparative genomics of hydrocarbon-degrading Desulfosarcina strains.</title>
        <authorList>
            <person name="Watanabe M."/>
            <person name="Kojima H."/>
            <person name="Fukui M."/>
        </authorList>
    </citation>
    <scope>NUCLEOTIDE SEQUENCE [LARGE SCALE GENOMIC DNA]</scope>
    <source>
        <strain evidence="4 5">PL12</strain>
    </source>
</reference>